<comment type="caution">
    <text evidence="7">The sequence shown here is derived from an EMBL/GenBank/DDBJ whole genome shotgun (WGS) entry which is preliminary data.</text>
</comment>
<evidence type="ECO:0000256" key="1">
    <source>
        <dbReference type="ARBA" id="ARBA00004141"/>
    </source>
</evidence>
<sequence length="549" mass="62696">MSTVENLAEIRFETRGCHCKIFFSKAALCISGLILSHSLVKLVVVEVLIDYLTGRWKKVHLPIAATIINFREAISTVLAVFVTHLADSHVGRYQMIVLSALSYVMFLYWITNLRYTSMTCNPLKKFGSIYAATAVIALGKSGLDSLLRDFLEDQLSERENPDIDENQKISHTNFWWYTCSLSGYAIGVFWLSKAAWEEIFKIATLVMGASFLLFFCGFYFYYHKKPTGSPLGMTFGVFNVAKSKWDLNYTHRSSQFYWKFAPRLFVWNHTGQIQLSPKVQFFRWLDKAAINRGNLCPVKQVREVKRLLTLIPMWMAFFAYSLIRANGHTFFFEQRSNMDSQISLTYLFLLESVACFAISKILRWLMKTENQQHRLDKIAAGMVCSILCCTAAWQKKGIDSSKPSDPDDPNQIISMSTFWLLPQFILLGLMDALAVEGLEEFVDNHVTKSMKSYGKLFSDCVLGFGNFFSVGCILLIRPWFKDVINNSHLDRYFLALAILGLVFFSIYVFCVLPKYAHMEAPSEDLELEDVLEDGGIPLPSNGESTNYDN</sequence>
<dbReference type="InterPro" id="IPR000109">
    <property type="entry name" value="POT_fam"/>
</dbReference>
<comment type="similarity">
    <text evidence="2">Belongs to the major facilitator superfamily. Proton-dependent oligopeptide transporter (POT/PTR) (TC 2.A.17) family.</text>
</comment>
<keyword evidence="3 6" id="KW-0812">Transmembrane</keyword>
<evidence type="ECO:0000256" key="5">
    <source>
        <dbReference type="ARBA" id="ARBA00023136"/>
    </source>
</evidence>
<evidence type="ECO:0000256" key="4">
    <source>
        <dbReference type="ARBA" id="ARBA00022989"/>
    </source>
</evidence>
<feature type="transmembrane region" description="Helical" evidence="6">
    <location>
        <begin position="456"/>
        <end position="480"/>
    </location>
</feature>
<name>A0AAN7E0D8_QUERU</name>
<protein>
    <submittedName>
        <fullName evidence="7">Uncharacterized protein</fullName>
    </submittedName>
</protein>
<dbReference type="Proteomes" id="UP001324115">
    <property type="component" value="Unassembled WGS sequence"/>
</dbReference>
<dbReference type="GO" id="GO:0016020">
    <property type="term" value="C:membrane"/>
    <property type="evidence" value="ECO:0007669"/>
    <property type="project" value="UniProtKB-SubCell"/>
</dbReference>
<gene>
    <name evidence="7" type="ORF">RGQ29_008519</name>
</gene>
<feature type="transmembrane region" description="Helical" evidence="6">
    <location>
        <begin position="307"/>
        <end position="323"/>
    </location>
</feature>
<evidence type="ECO:0000256" key="3">
    <source>
        <dbReference type="ARBA" id="ARBA00022692"/>
    </source>
</evidence>
<feature type="transmembrane region" description="Helical" evidence="6">
    <location>
        <begin position="92"/>
        <end position="110"/>
    </location>
</feature>
<evidence type="ECO:0000256" key="2">
    <source>
        <dbReference type="ARBA" id="ARBA00005982"/>
    </source>
</evidence>
<keyword evidence="8" id="KW-1185">Reference proteome</keyword>
<dbReference type="GO" id="GO:0022857">
    <property type="term" value="F:transmembrane transporter activity"/>
    <property type="evidence" value="ECO:0007669"/>
    <property type="project" value="InterPro"/>
</dbReference>
<evidence type="ECO:0000256" key="6">
    <source>
        <dbReference type="SAM" id="Phobius"/>
    </source>
</evidence>
<dbReference type="SUPFAM" id="SSF103473">
    <property type="entry name" value="MFS general substrate transporter"/>
    <property type="match status" value="1"/>
</dbReference>
<feature type="transmembrane region" description="Helical" evidence="6">
    <location>
        <begin position="492"/>
        <end position="512"/>
    </location>
</feature>
<dbReference type="Gene3D" id="1.20.1250.20">
    <property type="entry name" value="MFS general substrate transporter like domains"/>
    <property type="match status" value="1"/>
</dbReference>
<dbReference type="EMBL" id="JAXUIC010000012">
    <property type="protein sequence ID" value="KAK4559328.1"/>
    <property type="molecule type" value="Genomic_DNA"/>
</dbReference>
<feature type="transmembrane region" description="Helical" evidence="6">
    <location>
        <begin position="174"/>
        <end position="196"/>
    </location>
</feature>
<feature type="transmembrane region" description="Helical" evidence="6">
    <location>
        <begin position="343"/>
        <end position="362"/>
    </location>
</feature>
<comment type="subcellular location">
    <subcellularLocation>
        <location evidence="1">Membrane</location>
        <topology evidence="1">Multi-pass membrane protein</topology>
    </subcellularLocation>
</comment>
<accession>A0AAN7E0D8</accession>
<dbReference type="AlphaFoldDB" id="A0AAN7E0D8"/>
<keyword evidence="4 6" id="KW-1133">Transmembrane helix</keyword>
<organism evidence="7 8">
    <name type="scientific">Quercus rubra</name>
    <name type="common">Northern red oak</name>
    <name type="synonym">Quercus borealis</name>
    <dbReference type="NCBI Taxonomy" id="3512"/>
    <lineage>
        <taxon>Eukaryota</taxon>
        <taxon>Viridiplantae</taxon>
        <taxon>Streptophyta</taxon>
        <taxon>Embryophyta</taxon>
        <taxon>Tracheophyta</taxon>
        <taxon>Spermatophyta</taxon>
        <taxon>Magnoliopsida</taxon>
        <taxon>eudicotyledons</taxon>
        <taxon>Gunneridae</taxon>
        <taxon>Pentapetalae</taxon>
        <taxon>rosids</taxon>
        <taxon>fabids</taxon>
        <taxon>Fagales</taxon>
        <taxon>Fagaceae</taxon>
        <taxon>Quercus</taxon>
    </lineage>
</organism>
<dbReference type="Pfam" id="PF00854">
    <property type="entry name" value="PTR2"/>
    <property type="match status" value="1"/>
</dbReference>
<dbReference type="InterPro" id="IPR036259">
    <property type="entry name" value="MFS_trans_sf"/>
</dbReference>
<dbReference type="PANTHER" id="PTHR11654">
    <property type="entry name" value="OLIGOPEPTIDE TRANSPORTER-RELATED"/>
    <property type="match status" value="1"/>
</dbReference>
<reference evidence="7 8" key="1">
    <citation type="journal article" date="2023" name="G3 (Bethesda)">
        <title>A haplotype-resolved chromosome-scale genome for Quercus rubra L. provides insights into the genetics of adaptive traits for red oak species.</title>
        <authorList>
            <person name="Kapoor B."/>
            <person name="Jenkins J."/>
            <person name="Schmutz J."/>
            <person name="Zhebentyayeva T."/>
            <person name="Kuelheim C."/>
            <person name="Coggeshall M."/>
            <person name="Heim C."/>
            <person name="Lasky J.R."/>
            <person name="Leites L."/>
            <person name="Islam-Faridi N."/>
            <person name="Romero-Severson J."/>
            <person name="DeLeo V.L."/>
            <person name="Lucas S.M."/>
            <person name="Lazic D."/>
            <person name="Gailing O."/>
            <person name="Carlson J."/>
            <person name="Staton M."/>
        </authorList>
    </citation>
    <scope>NUCLEOTIDE SEQUENCE [LARGE SCALE GENOMIC DNA]</scope>
    <source>
        <strain evidence="7">Pseudo-F2</strain>
    </source>
</reference>
<evidence type="ECO:0000313" key="8">
    <source>
        <dbReference type="Proteomes" id="UP001324115"/>
    </source>
</evidence>
<keyword evidence="5 6" id="KW-0472">Membrane</keyword>
<feature type="transmembrane region" description="Helical" evidence="6">
    <location>
        <begin position="61"/>
        <end position="86"/>
    </location>
</feature>
<proteinExistence type="inferred from homology"/>
<feature type="transmembrane region" description="Helical" evidence="6">
    <location>
        <begin position="202"/>
        <end position="222"/>
    </location>
</feature>
<evidence type="ECO:0000313" key="7">
    <source>
        <dbReference type="EMBL" id="KAK4559328.1"/>
    </source>
</evidence>